<proteinExistence type="predicted"/>
<evidence type="ECO:0000313" key="2">
    <source>
        <dbReference type="Proteomes" id="UP001152888"/>
    </source>
</evidence>
<protein>
    <submittedName>
        <fullName evidence="1">Uncharacterized protein</fullName>
    </submittedName>
</protein>
<reference evidence="1" key="1">
    <citation type="submission" date="2022-03" db="EMBL/GenBank/DDBJ databases">
        <authorList>
            <person name="Sayadi A."/>
        </authorList>
    </citation>
    <scope>NUCLEOTIDE SEQUENCE</scope>
</reference>
<keyword evidence="2" id="KW-1185">Reference proteome</keyword>
<evidence type="ECO:0000313" key="1">
    <source>
        <dbReference type="EMBL" id="CAH1990565.1"/>
    </source>
</evidence>
<accession>A0A9P0L6H5</accession>
<dbReference type="EMBL" id="CAKOFQ010007092">
    <property type="protein sequence ID" value="CAH1990565.1"/>
    <property type="molecule type" value="Genomic_DNA"/>
</dbReference>
<organism evidence="1 2">
    <name type="scientific">Acanthoscelides obtectus</name>
    <name type="common">Bean weevil</name>
    <name type="synonym">Bruchus obtectus</name>
    <dbReference type="NCBI Taxonomy" id="200917"/>
    <lineage>
        <taxon>Eukaryota</taxon>
        <taxon>Metazoa</taxon>
        <taxon>Ecdysozoa</taxon>
        <taxon>Arthropoda</taxon>
        <taxon>Hexapoda</taxon>
        <taxon>Insecta</taxon>
        <taxon>Pterygota</taxon>
        <taxon>Neoptera</taxon>
        <taxon>Endopterygota</taxon>
        <taxon>Coleoptera</taxon>
        <taxon>Polyphaga</taxon>
        <taxon>Cucujiformia</taxon>
        <taxon>Chrysomeloidea</taxon>
        <taxon>Chrysomelidae</taxon>
        <taxon>Bruchinae</taxon>
        <taxon>Bruchini</taxon>
        <taxon>Acanthoscelides</taxon>
    </lineage>
</organism>
<dbReference type="OrthoDB" id="6731415at2759"/>
<gene>
    <name evidence="1" type="ORF">ACAOBT_LOCUS19737</name>
</gene>
<comment type="caution">
    <text evidence="1">The sequence shown here is derived from an EMBL/GenBank/DDBJ whole genome shotgun (WGS) entry which is preliminary data.</text>
</comment>
<dbReference type="AlphaFoldDB" id="A0A9P0L6H5"/>
<name>A0A9P0L6H5_ACAOB</name>
<dbReference type="Proteomes" id="UP001152888">
    <property type="component" value="Unassembled WGS sequence"/>
</dbReference>
<sequence>MCLRIHKCNSFAQPRFGSTAISEKAIRCTRFQHCEQKRRHKVQFSVGDFVLMHRDSQMHISKSDYEFLDPYEVVKCLENGRYEIKKVGTTIITKAAKEQLRSWPVQWSSNVDMGDILEL</sequence>